<evidence type="ECO:0000313" key="6">
    <source>
        <dbReference type="Proteomes" id="UP000181956"/>
    </source>
</evidence>
<dbReference type="PANTHER" id="PTHR48105">
    <property type="entry name" value="THIOREDOXIN REDUCTASE 1-RELATED-RELATED"/>
    <property type="match status" value="1"/>
</dbReference>
<proteinExistence type="predicted"/>
<reference evidence="6" key="1">
    <citation type="submission" date="2016-10" db="EMBL/GenBank/DDBJ databases">
        <authorList>
            <person name="Varghese N."/>
            <person name="Submissions S."/>
        </authorList>
    </citation>
    <scope>NUCLEOTIDE SEQUENCE [LARGE SCALE GENOMIC DNA]</scope>
    <source>
        <strain evidence="6">DSM 21772</strain>
    </source>
</reference>
<dbReference type="GO" id="GO:0004791">
    <property type="term" value="F:thioredoxin-disulfide reductase (NADPH) activity"/>
    <property type="evidence" value="ECO:0007669"/>
    <property type="project" value="UniProtKB-EC"/>
</dbReference>
<dbReference type="Proteomes" id="UP000181956">
    <property type="component" value="Chromosome I"/>
</dbReference>
<evidence type="ECO:0000256" key="1">
    <source>
        <dbReference type="ARBA" id="ARBA00022630"/>
    </source>
</evidence>
<dbReference type="OrthoDB" id="9786503at2"/>
<dbReference type="SUPFAM" id="SSF51905">
    <property type="entry name" value="FAD/NAD(P)-binding domain"/>
    <property type="match status" value="1"/>
</dbReference>
<dbReference type="PRINTS" id="PR00469">
    <property type="entry name" value="PNDRDTASEII"/>
</dbReference>
<accession>A0A1H1SLX8</accession>
<dbReference type="STRING" id="412690.SAMN04489834_1572"/>
<name>A0A1H1SLX8_9MICO</name>
<organism evidence="5 6">
    <name type="scientific">Microterricola viridarii</name>
    <dbReference type="NCBI Taxonomy" id="412690"/>
    <lineage>
        <taxon>Bacteria</taxon>
        <taxon>Bacillati</taxon>
        <taxon>Actinomycetota</taxon>
        <taxon>Actinomycetes</taxon>
        <taxon>Micrococcales</taxon>
        <taxon>Microbacteriaceae</taxon>
        <taxon>Microterricola</taxon>
    </lineage>
</organism>
<keyword evidence="2" id="KW-0560">Oxidoreductase</keyword>
<comment type="catalytic activity">
    <reaction evidence="3">
        <text>[thioredoxin]-dithiol + NADP(+) = [thioredoxin]-disulfide + NADPH + H(+)</text>
        <dbReference type="Rhea" id="RHEA:20345"/>
        <dbReference type="Rhea" id="RHEA-COMP:10698"/>
        <dbReference type="Rhea" id="RHEA-COMP:10700"/>
        <dbReference type="ChEBI" id="CHEBI:15378"/>
        <dbReference type="ChEBI" id="CHEBI:29950"/>
        <dbReference type="ChEBI" id="CHEBI:50058"/>
        <dbReference type="ChEBI" id="CHEBI:57783"/>
        <dbReference type="ChEBI" id="CHEBI:58349"/>
        <dbReference type="EC" id="1.8.1.9"/>
    </reaction>
</comment>
<evidence type="ECO:0000256" key="2">
    <source>
        <dbReference type="ARBA" id="ARBA00023002"/>
    </source>
</evidence>
<gene>
    <name evidence="5" type="ORF">SAMN04489834_1572</name>
</gene>
<dbReference type="Pfam" id="PF07992">
    <property type="entry name" value="Pyr_redox_2"/>
    <property type="match status" value="1"/>
</dbReference>
<dbReference type="InterPro" id="IPR050097">
    <property type="entry name" value="Ferredoxin-NADP_redctase_2"/>
</dbReference>
<keyword evidence="6" id="KW-1185">Reference proteome</keyword>
<dbReference type="Gene3D" id="3.50.50.60">
    <property type="entry name" value="FAD/NAD(P)-binding domain"/>
    <property type="match status" value="2"/>
</dbReference>
<evidence type="ECO:0000313" key="5">
    <source>
        <dbReference type="EMBL" id="SDS48833.1"/>
    </source>
</evidence>
<dbReference type="InterPro" id="IPR023753">
    <property type="entry name" value="FAD/NAD-binding_dom"/>
</dbReference>
<keyword evidence="1" id="KW-0285">Flavoprotein</keyword>
<dbReference type="EMBL" id="LT629742">
    <property type="protein sequence ID" value="SDS48833.1"/>
    <property type="molecule type" value="Genomic_DNA"/>
</dbReference>
<dbReference type="InterPro" id="IPR036188">
    <property type="entry name" value="FAD/NAD-bd_sf"/>
</dbReference>
<dbReference type="AlphaFoldDB" id="A0A1H1SLX8"/>
<dbReference type="PRINTS" id="PR00368">
    <property type="entry name" value="FADPNR"/>
</dbReference>
<sequence length="305" mass="32036">MSDFDVAVVGAGPAGLSAALGLVRSRRTVLLVDSNRPRNAATLRSHGFLTRDGVPPLELRKLGREEFEAYPGANFHAGLVQRVQQDADGFRLSVRGIRGSSDLEATVGNIVVATGLIEKLPSVPSLRAWYGTDLHSCIECDGYEKRDAALALIGESGDLAERALLISQWSSDLIVFTNGAAAVTAAEQAALARRGVQVERRAIADVVGERGRMTGVLLEDGETIPREAGFVRPEWTPAIDYLDGIGVRLDDSGLIAVDGLGRTSVPGVYAAGDSTAPGPEQLIIAAGHGAQVAAALNRDLLGPLL</sequence>
<dbReference type="RefSeq" id="WP_083363541.1">
    <property type="nucleotide sequence ID" value="NZ_LT629742.1"/>
</dbReference>
<evidence type="ECO:0000259" key="4">
    <source>
        <dbReference type="Pfam" id="PF07992"/>
    </source>
</evidence>
<feature type="domain" description="FAD/NAD(P)-binding" evidence="4">
    <location>
        <begin position="4"/>
        <end position="289"/>
    </location>
</feature>
<protein>
    <submittedName>
        <fullName evidence="5">Thioredoxin reductase</fullName>
    </submittedName>
</protein>
<evidence type="ECO:0000256" key="3">
    <source>
        <dbReference type="ARBA" id="ARBA00048132"/>
    </source>
</evidence>